<organism evidence="2 3">
    <name type="scientific">Colletotrichum destructivum</name>
    <dbReference type="NCBI Taxonomy" id="34406"/>
    <lineage>
        <taxon>Eukaryota</taxon>
        <taxon>Fungi</taxon>
        <taxon>Dikarya</taxon>
        <taxon>Ascomycota</taxon>
        <taxon>Pezizomycotina</taxon>
        <taxon>Sordariomycetes</taxon>
        <taxon>Hypocreomycetidae</taxon>
        <taxon>Glomerellales</taxon>
        <taxon>Glomerellaceae</taxon>
        <taxon>Colletotrichum</taxon>
        <taxon>Colletotrichum destructivum species complex</taxon>
    </lineage>
</organism>
<feature type="region of interest" description="Disordered" evidence="1">
    <location>
        <begin position="166"/>
        <end position="189"/>
    </location>
</feature>
<reference evidence="3" key="1">
    <citation type="journal article" date="2023" name="bioRxiv">
        <title>Complete genome of the Medicago anthracnose fungus, Colletotrichum destructivum, reveals a mini-chromosome-like region within a core chromosome.</title>
        <authorList>
            <person name="Lapalu N."/>
            <person name="Simon A."/>
            <person name="Lu A."/>
            <person name="Plaumann P.-L."/>
            <person name="Amselem J."/>
            <person name="Pigne S."/>
            <person name="Auger A."/>
            <person name="Koch C."/>
            <person name="Dallery J.-F."/>
            <person name="O'Connell R.J."/>
        </authorList>
    </citation>
    <scope>NUCLEOTIDE SEQUENCE [LARGE SCALE GENOMIC DNA]</scope>
    <source>
        <strain evidence="3">CBS 520.97</strain>
    </source>
</reference>
<name>A0AAX4I4R4_9PEZI</name>
<feature type="region of interest" description="Disordered" evidence="1">
    <location>
        <begin position="1"/>
        <end position="50"/>
    </location>
</feature>
<feature type="region of interest" description="Disordered" evidence="1">
    <location>
        <begin position="103"/>
        <end position="141"/>
    </location>
</feature>
<dbReference type="RefSeq" id="XP_062775207.1">
    <property type="nucleotide sequence ID" value="XM_062919156.1"/>
</dbReference>
<evidence type="ECO:0000313" key="2">
    <source>
        <dbReference type="EMBL" id="WQF77983.1"/>
    </source>
</evidence>
<dbReference type="Proteomes" id="UP001322277">
    <property type="component" value="Chromosome 2"/>
</dbReference>
<sequence length="189" mass="20240">MGGLNKPTDLDQQLIGKKRPRQDQQQQQQELCQTAGSKQEWEEIGSETKRDIADYQADQAACKSPDYTNIGGVVETTFSAYNGGGDDGIGIGKKRGLADIGKEIGAGFNSGDGTEESQGSDQAGGGVSKSVEDRGSCETKEGDVVGLCDERGWQPQNSFLELATAAEERTDLTRMSDKAEFTHEEAKSP</sequence>
<proteinExistence type="predicted"/>
<evidence type="ECO:0000313" key="3">
    <source>
        <dbReference type="Proteomes" id="UP001322277"/>
    </source>
</evidence>
<dbReference type="EMBL" id="CP137306">
    <property type="protein sequence ID" value="WQF77983.1"/>
    <property type="molecule type" value="Genomic_DNA"/>
</dbReference>
<dbReference type="GeneID" id="87939500"/>
<protein>
    <submittedName>
        <fullName evidence="2">Uncharacterized protein</fullName>
    </submittedName>
</protein>
<feature type="compositionally biased region" description="Basic and acidic residues" evidence="1">
    <location>
        <begin position="130"/>
        <end position="141"/>
    </location>
</feature>
<evidence type="ECO:0000256" key="1">
    <source>
        <dbReference type="SAM" id="MobiDB-lite"/>
    </source>
</evidence>
<dbReference type="AlphaFoldDB" id="A0AAX4I4R4"/>
<keyword evidence="3" id="KW-1185">Reference proteome</keyword>
<accession>A0AAX4I4R4</accession>
<gene>
    <name evidence="2" type="ORF">CDEST_02997</name>
</gene>
<dbReference type="KEGG" id="cdet:87939500"/>